<reference evidence="14" key="1">
    <citation type="journal article" date="2016" name="Nature">
        <title>The genome of the seagrass Zostera marina reveals angiosperm adaptation to the sea.</title>
        <authorList>
            <person name="Olsen J.L."/>
            <person name="Rouze P."/>
            <person name="Verhelst B."/>
            <person name="Lin Y.-C."/>
            <person name="Bayer T."/>
            <person name="Collen J."/>
            <person name="Dattolo E."/>
            <person name="De Paoli E."/>
            <person name="Dittami S."/>
            <person name="Maumus F."/>
            <person name="Michel G."/>
            <person name="Kersting A."/>
            <person name="Lauritano C."/>
            <person name="Lohaus R."/>
            <person name="Toepel M."/>
            <person name="Tonon T."/>
            <person name="Vanneste K."/>
            <person name="Amirebrahimi M."/>
            <person name="Brakel J."/>
            <person name="Bostroem C."/>
            <person name="Chovatia M."/>
            <person name="Grimwood J."/>
            <person name="Jenkins J.W."/>
            <person name="Jueterbock A."/>
            <person name="Mraz A."/>
            <person name="Stam W.T."/>
            <person name="Tice H."/>
            <person name="Bornberg-Bauer E."/>
            <person name="Green P.J."/>
            <person name="Pearson G.A."/>
            <person name="Procaccini G."/>
            <person name="Duarte C.M."/>
            <person name="Schmutz J."/>
            <person name="Reusch T.B.H."/>
            <person name="Van de Peer Y."/>
        </authorList>
    </citation>
    <scope>NUCLEOTIDE SEQUENCE [LARGE SCALE GENOMIC DNA]</scope>
    <source>
        <strain evidence="14">cv. Finnish</strain>
    </source>
</reference>
<evidence type="ECO:0000256" key="5">
    <source>
        <dbReference type="ARBA" id="ARBA00022682"/>
    </source>
</evidence>
<dbReference type="GO" id="GO:0046872">
    <property type="term" value="F:metal ion binding"/>
    <property type="evidence" value="ECO:0007669"/>
    <property type="project" value="UniProtKB-KW"/>
</dbReference>
<evidence type="ECO:0000256" key="2">
    <source>
        <dbReference type="ARBA" id="ARBA00004236"/>
    </source>
</evidence>
<proteinExistence type="inferred from homology"/>
<protein>
    <recommendedName>
        <fullName evidence="12">C2 domain-containing protein</fullName>
    </recommendedName>
</protein>
<dbReference type="SUPFAM" id="SSF49562">
    <property type="entry name" value="C2 domain (Calcium/lipid-binding domain, CaLB)"/>
    <property type="match status" value="1"/>
</dbReference>
<dbReference type="GO" id="GO:0005096">
    <property type="term" value="F:GTPase activator activity"/>
    <property type="evidence" value="ECO:0007669"/>
    <property type="project" value="UniProtKB-KW"/>
</dbReference>
<evidence type="ECO:0000259" key="12">
    <source>
        <dbReference type="PROSITE" id="PS50004"/>
    </source>
</evidence>
<keyword evidence="4" id="KW-1003">Cell membrane</keyword>
<accession>A0A0K9PN90</accession>
<evidence type="ECO:0000313" key="14">
    <source>
        <dbReference type="Proteomes" id="UP000036987"/>
    </source>
</evidence>
<evidence type="ECO:0000256" key="7">
    <source>
        <dbReference type="ARBA" id="ARBA00022837"/>
    </source>
</evidence>
<dbReference type="PANTHER" id="PTHR45933">
    <property type="entry name" value="PROTEIN C2-DOMAIN ABA-RELATED 4"/>
    <property type="match status" value="1"/>
</dbReference>
<dbReference type="GO" id="GO:0005886">
    <property type="term" value="C:plasma membrane"/>
    <property type="evidence" value="ECO:0007669"/>
    <property type="project" value="UniProtKB-SubCell"/>
</dbReference>
<dbReference type="OMA" id="GVENDLW"/>
<dbReference type="Proteomes" id="UP000036987">
    <property type="component" value="Unassembled WGS sequence"/>
</dbReference>
<dbReference type="GO" id="GO:0008289">
    <property type="term" value="F:lipid binding"/>
    <property type="evidence" value="ECO:0007669"/>
    <property type="project" value="UniProtKB-KW"/>
</dbReference>
<dbReference type="GO" id="GO:0005634">
    <property type="term" value="C:nucleus"/>
    <property type="evidence" value="ECO:0007669"/>
    <property type="project" value="UniProtKB-SubCell"/>
</dbReference>
<organism evidence="13 14">
    <name type="scientific">Zostera marina</name>
    <name type="common">Eelgrass</name>
    <dbReference type="NCBI Taxonomy" id="29655"/>
    <lineage>
        <taxon>Eukaryota</taxon>
        <taxon>Viridiplantae</taxon>
        <taxon>Streptophyta</taxon>
        <taxon>Embryophyta</taxon>
        <taxon>Tracheophyta</taxon>
        <taxon>Spermatophyta</taxon>
        <taxon>Magnoliopsida</taxon>
        <taxon>Liliopsida</taxon>
        <taxon>Zosteraceae</taxon>
        <taxon>Zostera</taxon>
    </lineage>
</organism>
<keyword evidence="7" id="KW-0106">Calcium</keyword>
<keyword evidence="8" id="KW-0446">Lipid-binding</keyword>
<keyword evidence="5" id="KW-0938">Abscisic acid signaling pathway</keyword>
<keyword evidence="3" id="KW-0343">GTPase activation</keyword>
<dbReference type="AlphaFoldDB" id="A0A0K9PN90"/>
<dbReference type="PROSITE" id="PS50004">
    <property type="entry name" value="C2"/>
    <property type="match status" value="1"/>
</dbReference>
<dbReference type="Pfam" id="PF00168">
    <property type="entry name" value="C2"/>
    <property type="match status" value="1"/>
</dbReference>
<dbReference type="GO" id="GO:0009738">
    <property type="term" value="P:abscisic acid-activated signaling pathway"/>
    <property type="evidence" value="ECO:0007669"/>
    <property type="project" value="UniProtKB-KW"/>
</dbReference>
<dbReference type="InterPro" id="IPR044562">
    <property type="entry name" value="CAR1-11"/>
</dbReference>
<comment type="caution">
    <text evidence="13">The sequence shown here is derived from an EMBL/GenBank/DDBJ whole genome shotgun (WGS) entry which is preliminary data.</text>
</comment>
<keyword evidence="9" id="KW-0472">Membrane</keyword>
<dbReference type="EMBL" id="LFYR01000756">
    <property type="protein sequence ID" value="KMZ69677.1"/>
    <property type="molecule type" value="Genomic_DNA"/>
</dbReference>
<evidence type="ECO:0000256" key="10">
    <source>
        <dbReference type="ARBA" id="ARBA00023242"/>
    </source>
</evidence>
<dbReference type="InterPro" id="IPR000008">
    <property type="entry name" value="C2_dom"/>
</dbReference>
<evidence type="ECO:0000256" key="4">
    <source>
        <dbReference type="ARBA" id="ARBA00022475"/>
    </source>
</evidence>
<evidence type="ECO:0000256" key="3">
    <source>
        <dbReference type="ARBA" id="ARBA00022468"/>
    </source>
</evidence>
<sequence length="115" mass="13234">MNHIIEEIGKISNTLSHSHFSSITYSKVLKVKVIRGVKLVVRDCVASDPYLIVRHNNHKLKTRVVKRCVNPQWNEELTLSIVDANQKIKIEVFDWDKFSFDDPMGVAKIDVQSQC</sequence>
<evidence type="ECO:0000313" key="13">
    <source>
        <dbReference type="EMBL" id="KMZ69677.1"/>
    </source>
</evidence>
<dbReference type="InterPro" id="IPR035892">
    <property type="entry name" value="C2_domain_sf"/>
</dbReference>
<evidence type="ECO:0000256" key="1">
    <source>
        <dbReference type="ARBA" id="ARBA00004123"/>
    </source>
</evidence>
<dbReference type="OrthoDB" id="73919at2759"/>
<comment type="similarity">
    <text evidence="11">Belongs to the plant CAR protein family.</text>
</comment>
<comment type="subcellular location">
    <subcellularLocation>
        <location evidence="2">Cell membrane</location>
    </subcellularLocation>
    <subcellularLocation>
        <location evidence="1">Nucleus</location>
    </subcellularLocation>
</comment>
<keyword evidence="6" id="KW-0479">Metal-binding</keyword>
<evidence type="ECO:0000256" key="6">
    <source>
        <dbReference type="ARBA" id="ARBA00022723"/>
    </source>
</evidence>
<keyword evidence="10" id="KW-0539">Nucleus</keyword>
<name>A0A0K9PN90_ZOSMR</name>
<evidence type="ECO:0000256" key="8">
    <source>
        <dbReference type="ARBA" id="ARBA00023121"/>
    </source>
</evidence>
<feature type="domain" description="C2" evidence="12">
    <location>
        <begin position="7"/>
        <end position="115"/>
    </location>
</feature>
<gene>
    <name evidence="13" type="ORF">ZOSMA_209G00100</name>
</gene>
<keyword evidence="14" id="KW-1185">Reference proteome</keyword>
<dbReference type="Gene3D" id="2.60.40.150">
    <property type="entry name" value="C2 domain"/>
    <property type="match status" value="1"/>
</dbReference>
<dbReference type="PANTHER" id="PTHR45933:SF20">
    <property type="entry name" value="OS07G0108400 PROTEIN"/>
    <property type="match status" value="1"/>
</dbReference>
<dbReference type="SMART" id="SM00239">
    <property type="entry name" value="C2"/>
    <property type="match status" value="1"/>
</dbReference>
<evidence type="ECO:0000256" key="11">
    <source>
        <dbReference type="ARBA" id="ARBA00024037"/>
    </source>
</evidence>
<evidence type="ECO:0000256" key="9">
    <source>
        <dbReference type="ARBA" id="ARBA00023136"/>
    </source>
</evidence>